<evidence type="ECO:0008006" key="10">
    <source>
        <dbReference type="Google" id="ProtNLM"/>
    </source>
</evidence>
<keyword evidence="3" id="KW-0540">Nuclease</keyword>
<dbReference type="Proteomes" id="UP000241229">
    <property type="component" value="Unassembled WGS sequence"/>
</dbReference>
<keyword evidence="7" id="KW-0346">Stress response</keyword>
<evidence type="ECO:0000313" key="8">
    <source>
        <dbReference type="EMBL" id="PSJ64826.1"/>
    </source>
</evidence>
<dbReference type="RefSeq" id="WP_106770870.1">
    <property type="nucleotide sequence ID" value="NZ_PXYK01000003.1"/>
</dbReference>
<gene>
    <name evidence="8" type="ORF">C7I84_04085</name>
</gene>
<keyword evidence="9" id="KW-1185">Reference proteome</keyword>
<keyword evidence="4" id="KW-0255">Endonuclease</keyword>
<evidence type="ECO:0000256" key="5">
    <source>
        <dbReference type="ARBA" id="ARBA00022801"/>
    </source>
</evidence>
<keyword evidence="5" id="KW-0378">Hydrolase</keyword>
<name>A0A2P7SQQ6_9HYPH</name>
<evidence type="ECO:0000256" key="3">
    <source>
        <dbReference type="ARBA" id="ARBA00022722"/>
    </source>
</evidence>
<comment type="similarity">
    <text evidence="1">Belongs to the HicA mRNA interferase family.</text>
</comment>
<evidence type="ECO:0000256" key="6">
    <source>
        <dbReference type="ARBA" id="ARBA00022884"/>
    </source>
</evidence>
<comment type="caution">
    <text evidence="8">The sequence shown here is derived from an EMBL/GenBank/DDBJ whole genome shotgun (WGS) entry which is preliminary data.</text>
</comment>
<dbReference type="SUPFAM" id="SSF54786">
    <property type="entry name" value="YcfA/nrd intein domain"/>
    <property type="match status" value="1"/>
</dbReference>
<dbReference type="EMBL" id="PXYK01000003">
    <property type="protein sequence ID" value="PSJ64826.1"/>
    <property type="molecule type" value="Genomic_DNA"/>
</dbReference>
<evidence type="ECO:0000313" key="9">
    <source>
        <dbReference type="Proteomes" id="UP000241229"/>
    </source>
</evidence>
<sequence>MNPRRLPVVSGQEVVRALRKAGFELRHVRGSHHILIQAGPPRRMVSVPVHGSRHVPVGTLSDILDEAGLSAEAFIALL</sequence>
<dbReference type="Pfam" id="PF07927">
    <property type="entry name" value="HicA_toxin"/>
    <property type="match status" value="1"/>
</dbReference>
<dbReference type="GO" id="GO:0004519">
    <property type="term" value="F:endonuclease activity"/>
    <property type="evidence" value="ECO:0007669"/>
    <property type="project" value="UniProtKB-KW"/>
</dbReference>
<accession>A0A2P7SQQ6</accession>
<evidence type="ECO:0000256" key="1">
    <source>
        <dbReference type="ARBA" id="ARBA00006620"/>
    </source>
</evidence>
<keyword evidence="2" id="KW-1277">Toxin-antitoxin system</keyword>
<proteinExistence type="inferred from homology"/>
<dbReference type="AlphaFoldDB" id="A0A2P7SQQ6"/>
<dbReference type="GO" id="GO:0003729">
    <property type="term" value="F:mRNA binding"/>
    <property type="evidence" value="ECO:0007669"/>
    <property type="project" value="InterPro"/>
</dbReference>
<dbReference type="OrthoDB" id="9811409at2"/>
<evidence type="ECO:0000256" key="7">
    <source>
        <dbReference type="ARBA" id="ARBA00023016"/>
    </source>
</evidence>
<dbReference type="Gene3D" id="3.30.920.30">
    <property type="entry name" value="Hypothetical protein"/>
    <property type="match status" value="1"/>
</dbReference>
<protein>
    <recommendedName>
        <fullName evidence="10">Addiction module toxin, HicA family</fullName>
    </recommendedName>
</protein>
<keyword evidence="6" id="KW-0694">RNA-binding</keyword>
<reference evidence="8 9" key="1">
    <citation type="submission" date="2018-03" db="EMBL/GenBank/DDBJ databases">
        <title>The draft genome of Mesorhizobium sp. 6GN-30.</title>
        <authorList>
            <person name="Liu L."/>
            <person name="Li L."/>
            <person name="Wang T."/>
            <person name="Zhang X."/>
            <person name="Liang L."/>
        </authorList>
    </citation>
    <scope>NUCLEOTIDE SEQUENCE [LARGE SCALE GENOMIC DNA]</scope>
    <source>
        <strain evidence="8 9">6GN30</strain>
    </source>
</reference>
<evidence type="ECO:0000256" key="4">
    <source>
        <dbReference type="ARBA" id="ARBA00022759"/>
    </source>
</evidence>
<dbReference type="InterPro" id="IPR012933">
    <property type="entry name" value="HicA_mRNA_interferase"/>
</dbReference>
<evidence type="ECO:0000256" key="2">
    <source>
        <dbReference type="ARBA" id="ARBA00022649"/>
    </source>
</evidence>
<dbReference type="InterPro" id="IPR038570">
    <property type="entry name" value="HicA_sf"/>
</dbReference>
<dbReference type="GO" id="GO:0016787">
    <property type="term" value="F:hydrolase activity"/>
    <property type="evidence" value="ECO:0007669"/>
    <property type="project" value="UniProtKB-KW"/>
</dbReference>
<organism evidence="8 9">
    <name type="scientific">Kumtagia ephedrae</name>
    <dbReference type="NCBI Taxonomy" id="2116701"/>
    <lineage>
        <taxon>Bacteria</taxon>
        <taxon>Pseudomonadati</taxon>
        <taxon>Pseudomonadota</taxon>
        <taxon>Alphaproteobacteria</taxon>
        <taxon>Hyphomicrobiales</taxon>
        <taxon>Phyllobacteriaceae</taxon>
        <taxon>Kumtagia</taxon>
    </lineage>
</organism>